<dbReference type="STRING" id="1428644.BIV57_08780"/>
<comment type="cofactor">
    <cofactor evidence="2">
        <name>Mg(2+)</name>
        <dbReference type="ChEBI" id="CHEBI:18420"/>
    </cofactor>
</comment>
<dbReference type="GO" id="GO:0016818">
    <property type="term" value="F:hydrolase activity, acting on acid anhydrides, in phosphorus-containing anhydrides"/>
    <property type="evidence" value="ECO:0007669"/>
    <property type="project" value="InterPro"/>
</dbReference>
<dbReference type="InterPro" id="IPR000086">
    <property type="entry name" value="NUDIX_hydrolase_dom"/>
</dbReference>
<dbReference type="PROSITE" id="PS51462">
    <property type="entry name" value="NUDIX"/>
    <property type="match status" value="1"/>
</dbReference>
<gene>
    <name evidence="9" type="ORF">BIV57_08780</name>
</gene>
<dbReference type="RefSeq" id="WP_071656164.1">
    <property type="nucleotide sequence ID" value="NZ_MLCF01000042.1"/>
</dbReference>
<evidence type="ECO:0000313" key="9">
    <source>
        <dbReference type="EMBL" id="OIV37849.1"/>
    </source>
</evidence>
<keyword evidence="10" id="KW-1185">Reference proteome</keyword>
<keyword evidence="6" id="KW-0464">Manganese</keyword>
<accession>A0A1J7BWK8</accession>
<dbReference type="Proteomes" id="UP000243342">
    <property type="component" value="Unassembled WGS sequence"/>
</dbReference>
<evidence type="ECO:0000256" key="1">
    <source>
        <dbReference type="ARBA" id="ARBA00001936"/>
    </source>
</evidence>
<keyword evidence="3" id="KW-0479">Metal-binding</keyword>
<evidence type="ECO:0000256" key="5">
    <source>
        <dbReference type="ARBA" id="ARBA00022842"/>
    </source>
</evidence>
<feature type="domain" description="Nudix hydrolase" evidence="8">
    <location>
        <begin position="20"/>
        <end position="217"/>
    </location>
</feature>
<keyword evidence="5" id="KW-0460">Magnesium</keyword>
<dbReference type="CDD" id="cd18870">
    <property type="entry name" value="NUDIX_AcylCoAdiphos_Nudt19"/>
    <property type="match status" value="1"/>
</dbReference>
<dbReference type="InterPro" id="IPR015797">
    <property type="entry name" value="NUDIX_hydrolase-like_dom_sf"/>
</dbReference>
<dbReference type="InterPro" id="IPR039121">
    <property type="entry name" value="NUDT19"/>
</dbReference>
<evidence type="ECO:0000256" key="4">
    <source>
        <dbReference type="ARBA" id="ARBA00022801"/>
    </source>
</evidence>
<dbReference type="AlphaFoldDB" id="A0A1J7BWK8"/>
<sequence length="285" mass="30427">MSSLTERLRAHAEGRLEPAVPRLAATVVLLRDGASAPEALLLRRRSTMPFAPGMHAFPGGRVDPGDRDLLPLLPPGTAEQLAARLGGDLDPETAAAALGAALRETFEEAGALLLPGPAPVTEDDRRALAAHETTLAALLTRLGRTPDPALLRPWARWITPEFEPRRYDTLFFVARLPQDAPHRVDDGESDHSLWTTPEAAVRESEQGRLAMLPPTLTALRELAGFRTAADALRAADDRPLAPVTPRATLQGDALRLEWDGPTPGSEVRRLPPGTPSASATPGSPA</sequence>
<dbReference type="OrthoDB" id="7183442at2"/>
<organism evidence="9 10">
    <name type="scientific">Mangrovactinospora gilvigrisea</name>
    <dbReference type="NCBI Taxonomy" id="1428644"/>
    <lineage>
        <taxon>Bacteria</taxon>
        <taxon>Bacillati</taxon>
        <taxon>Actinomycetota</taxon>
        <taxon>Actinomycetes</taxon>
        <taxon>Kitasatosporales</taxon>
        <taxon>Streptomycetaceae</taxon>
        <taxon>Mangrovactinospora</taxon>
    </lineage>
</organism>
<feature type="compositionally biased region" description="Polar residues" evidence="7">
    <location>
        <begin position="275"/>
        <end position="285"/>
    </location>
</feature>
<evidence type="ECO:0000256" key="3">
    <source>
        <dbReference type="ARBA" id="ARBA00022723"/>
    </source>
</evidence>
<keyword evidence="4" id="KW-0378">Hydrolase</keyword>
<reference evidence="9 10" key="1">
    <citation type="submission" date="2016-10" db="EMBL/GenBank/DDBJ databases">
        <title>Genome sequence of Streptomyces gilvigriseus MUSC 26.</title>
        <authorList>
            <person name="Lee L.-H."/>
            <person name="Ser H.-L."/>
        </authorList>
    </citation>
    <scope>NUCLEOTIDE SEQUENCE [LARGE SCALE GENOMIC DNA]</scope>
    <source>
        <strain evidence="9 10">MUSC 26</strain>
    </source>
</reference>
<evidence type="ECO:0000256" key="6">
    <source>
        <dbReference type="ARBA" id="ARBA00023211"/>
    </source>
</evidence>
<comment type="cofactor">
    <cofactor evidence="1">
        <name>Mn(2+)</name>
        <dbReference type="ChEBI" id="CHEBI:29035"/>
    </cofactor>
</comment>
<name>A0A1J7BWK8_9ACTN</name>
<dbReference type="Gene3D" id="3.90.79.10">
    <property type="entry name" value="Nucleoside Triphosphate Pyrophosphohydrolase"/>
    <property type="match status" value="1"/>
</dbReference>
<evidence type="ECO:0000256" key="2">
    <source>
        <dbReference type="ARBA" id="ARBA00001946"/>
    </source>
</evidence>
<dbReference type="PANTHER" id="PTHR12318:SF0">
    <property type="entry name" value="ACYL-COENZYME A DIPHOSPHATASE NUDT19"/>
    <property type="match status" value="1"/>
</dbReference>
<dbReference type="PANTHER" id="PTHR12318">
    <property type="entry name" value="TESTOSTERONE-REGULATED PROTEIN RP2"/>
    <property type="match status" value="1"/>
</dbReference>
<evidence type="ECO:0000259" key="8">
    <source>
        <dbReference type="PROSITE" id="PS51462"/>
    </source>
</evidence>
<dbReference type="EMBL" id="MLCF01000042">
    <property type="protein sequence ID" value="OIV37849.1"/>
    <property type="molecule type" value="Genomic_DNA"/>
</dbReference>
<evidence type="ECO:0000256" key="7">
    <source>
        <dbReference type="SAM" id="MobiDB-lite"/>
    </source>
</evidence>
<comment type="caution">
    <text evidence="9">The sequence shown here is derived from an EMBL/GenBank/DDBJ whole genome shotgun (WGS) entry which is preliminary data.</text>
</comment>
<proteinExistence type="predicted"/>
<feature type="region of interest" description="Disordered" evidence="7">
    <location>
        <begin position="242"/>
        <end position="285"/>
    </location>
</feature>
<evidence type="ECO:0000313" key="10">
    <source>
        <dbReference type="Proteomes" id="UP000243342"/>
    </source>
</evidence>
<dbReference type="GO" id="GO:0046872">
    <property type="term" value="F:metal ion binding"/>
    <property type="evidence" value="ECO:0007669"/>
    <property type="project" value="UniProtKB-KW"/>
</dbReference>
<protein>
    <recommendedName>
        <fullName evidence="8">Nudix hydrolase domain-containing protein</fullName>
    </recommendedName>
</protein>
<dbReference type="SUPFAM" id="SSF55811">
    <property type="entry name" value="Nudix"/>
    <property type="match status" value="1"/>
</dbReference>